<evidence type="ECO:0000313" key="1">
    <source>
        <dbReference type="EMBL" id="MBX58752.1"/>
    </source>
</evidence>
<sequence>METCNLAEILSTDNQQLCLR</sequence>
<proteinExistence type="predicted"/>
<dbReference type="EMBL" id="GGEC01078268">
    <property type="protein sequence ID" value="MBX58752.1"/>
    <property type="molecule type" value="Transcribed_RNA"/>
</dbReference>
<dbReference type="AlphaFoldDB" id="A0A2P2PVI1"/>
<organism evidence="1">
    <name type="scientific">Rhizophora mucronata</name>
    <name type="common">Asiatic mangrove</name>
    <dbReference type="NCBI Taxonomy" id="61149"/>
    <lineage>
        <taxon>Eukaryota</taxon>
        <taxon>Viridiplantae</taxon>
        <taxon>Streptophyta</taxon>
        <taxon>Embryophyta</taxon>
        <taxon>Tracheophyta</taxon>
        <taxon>Spermatophyta</taxon>
        <taxon>Magnoliopsida</taxon>
        <taxon>eudicotyledons</taxon>
        <taxon>Gunneridae</taxon>
        <taxon>Pentapetalae</taxon>
        <taxon>rosids</taxon>
        <taxon>fabids</taxon>
        <taxon>Malpighiales</taxon>
        <taxon>Rhizophoraceae</taxon>
        <taxon>Rhizophora</taxon>
    </lineage>
</organism>
<name>A0A2P2PVI1_RHIMU</name>
<protein>
    <submittedName>
        <fullName evidence="1">Uncharacterized protein</fullName>
    </submittedName>
</protein>
<reference evidence="1" key="1">
    <citation type="submission" date="2018-02" db="EMBL/GenBank/DDBJ databases">
        <title>Rhizophora mucronata_Transcriptome.</title>
        <authorList>
            <person name="Meera S.P."/>
            <person name="Sreeshan A."/>
            <person name="Augustine A."/>
        </authorList>
    </citation>
    <scope>NUCLEOTIDE SEQUENCE</scope>
    <source>
        <tissue evidence="1">Leaf</tissue>
    </source>
</reference>
<accession>A0A2P2PVI1</accession>